<evidence type="ECO:0000256" key="11">
    <source>
        <dbReference type="ARBA" id="ARBA00023004"/>
    </source>
</evidence>
<name>A0AAV8YQN1_9CUCU</name>
<gene>
    <name evidence="15" type="ORF">NQ318_005829</name>
</gene>
<evidence type="ECO:0000256" key="9">
    <source>
        <dbReference type="ARBA" id="ARBA00022843"/>
    </source>
</evidence>
<accession>A0AAV8YQN1</accession>
<comment type="caution">
    <text evidence="15">The sequence shown here is derived from an EMBL/GenBank/DDBJ whole genome shotgun (WGS) entry which is preliminary data.</text>
</comment>
<dbReference type="CDD" id="cd00923">
    <property type="entry name" value="Cyt_c_Oxidase_Va"/>
    <property type="match status" value="1"/>
</dbReference>
<keyword evidence="9" id="KW-0832">Ubl conjugation</keyword>
<dbReference type="Pfam" id="PF09778">
    <property type="entry name" value="Guanylate_cyc_2"/>
    <property type="match status" value="1"/>
</dbReference>
<dbReference type="Proteomes" id="UP001162162">
    <property type="component" value="Unassembled WGS sequence"/>
</dbReference>
<dbReference type="InterPro" id="IPR003204">
    <property type="entry name" value="Cyt_c_oxidase_su5A/6"/>
</dbReference>
<evidence type="ECO:0000256" key="3">
    <source>
        <dbReference type="ARBA" id="ARBA00007972"/>
    </source>
</evidence>
<evidence type="ECO:0000313" key="16">
    <source>
        <dbReference type="Proteomes" id="UP001162162"/>
    </source>
</evidence>
<dbReference type="GO" id="GO:0006123">
    <property type="term" value="P:mitochondrial electron transport, cytochrome c to oxygen"/>
    <property type="evidence" value="ECO:0007669"/>
    <property type="project" value="InterPro"/>
</dbReference>
<dbReference type="PANTHER" id="PTHR31400">
    <property type="entry name" value="GUANYLYL CYCLASE DOMAIN CONTAINING PROTEIN 1 GUCD1"/>
    <property type="match status" value="1"/>
</dbReference>
<evidence type="ECO:0000256" key="1">
    <source>
        <dbReference type="ARBA" id="ARBA00004443"/>
    </source>
</evidence>
<keyword evidence="6" id="KW-0349">Heme</keyword>
<comment type="pathway">
    <text evidence="2">Energy metabolism; oxidative phosphorylation.</text>
</comment>
<keyword evidence="12" id="KW-0496">Mitochondrion</keyword>
<reference evidence="15" key="1">
    <citation type="journal article" date="2023" name="Insect Mol. Biol.">
        <title>Genome sequencing provides insights into the evolution of gene families encoding plant cell wall-degrading enzymes in longhorned beetles.</title>
        <authorList>
            <person name="Shin N.R."/>
            <person name="Okamura Y."/>
            <person name="Kirsch R."/>
            <person name="Pauchet Y."/>
        </authorList>
    </citation>
    <scope>NUCLEOTIDE SEQUENCE</scope>
    <source>
        <strain evidence="15">AMC_N1</strain>
    </source>
</reference>
<comment type="subcellular location">
    <subcellularLocation>
        <location evidence="1">Mitochondrion inner membrane</location>
        <topology evidence="1">Peripheral membrane protein</topology>
        <orientation evidence="1">Matrix side</orientation>
    </subcellularLocation>
</comment>
<evidence type="ECO:0000256" key="7">
    <source>
        <dbReference type="ARBA" id="ARBA00022723"/>
    </source>
</evidence>
<evidence type="ECO:0000256" key="8">
    <source>
        <dbReference type="ARBA" id="ARBA00022792"/>
    </source>
</evidence>
<evidence type="ECO:0000256" key="14">
    <source>
        <dbReference type="ARBA" id="ARBA00031049"/>
    </source>
</evidence>
<evidence type="ECO:0000256" key="4">
    <source>
        <dbReference type="ARBA" id="ARBA00021968"/>
    </source>
</evidence>
<proteinExistence type="inferred from homology"/>
<dbReference type="GO" id="GO:0005743">
    <property type="term" value="C:mitochondrial inner membrane"/>
    <property type="evidence" value="ECO:0007669"/>
    <property type="project" value="UniProtKB-SubCell"/>
</dbReference>
<dbReference type="EMBL" id="JAPWTK010000050">
    <property type="protein sequence ID" value="KAJ8954233.1"/>
    <property type="molecule type" value="Genomic_DNA"/>
</dbReference>
<keyword evidence="7" id="KW-0479">Metal-binding</keyword>
<evidence type="ECO:0000256" key="12">
    <source>
        <dbReference type="ARBA" id="ARBA00023128"/>
    </source>
</evidence>
<sequence>MKRKIVLKPGQPEKIQIQLSHYKQKYNWDCGISCVLMVLPTKDRLDFLNNFTQICKNEGFNKSTWTIDLCYLLKIYKVKHVFYTITLGVHEGYRGNSFYHHVLTKDENRVKTRFKEAKSVGISVKKSSKSVLDILAHLVNGPLIVLTNARILSCDICKFNKISSELRKCIPWPIPYQGHYIVVCGYDVHVRKVFYRNPSFGDLKFTSRINENVQNNGGTCSIVPEVCSGSIQAQCGVFYEVSSEITIDFKLMSSHSTETDEQFDSRFESFFNRKDIDGWEIRQGMNDLAGHDLVPEPKILIAALKACRRVNDFALAVRILEAVKDKCGSKVNEIYPYIIQELRPTLTELGISTPEELGFDKPELALQSVFDMH</sequence>
<evidence type="ECO:0000313" key="15">
    <source>
        <dbReference type="EMBL" id="KAJ8954233.1"/>
    </source>
</evidence>
<dbReference type="SUPFAM" id="SSF48479">
    <property type="entry name" value="Cytochrome c oxidase subunit E"/>
    <property type="match status" value="1"/>
</dbReference>
<dbReference type="PANTHER" id="PTHR31400:SF1">
    <property type="entry name" value="PROTEIN GUCD1"/>
    <property type="match status" value="1"/>
</dbReference>
<dbReference type="Pfam" id="PF02284">
    <property type="entry name" value="COX5A"/>
    <property type="match status" value="1"/>
</dbReference>
<protein>
    <recommendedName>
        <fullName evidence="4">Cytochrome c oxidase subunit 5A, mitochondrial</fullName>
    </recommendedName>
    <alternativeName>
        <fullName evidence="14">Cytochrome c oxidase polypeptide Va</fullName>
    </alternativeName>
</protein>
<keyword evidence="10" id="KW-0809">Transit peptide</keyword>
<evidence type="ECO:0000256" key="10">
    <source>
        <dbReference type="ARBA" id="ARBA00022946"/>
    </source>
</evidence>
<evidence type="ECO:0000256" key="13">
    <source>
        <dbReference type="ARBA" id="ARBA00023136"/>
    </source>
</evidence>
<keyword evidence="5" id="KW-0597">Phosphoprotein</keyword>
<evidence type="ECO:0000256" key="5">
    <source>
        <dbReference type="ARBA" id="ARBA00022553"/>
    </source>
</evidence>
<dbReference type="FunFam" id="1.25.40.40:FF:000002">
    <property type="entry name" value="cytochrome c oxidase subunit 5A, mitochondrial"/>
    <property type="match status" value="1"/>
</dbReference>
<comment type="similarity">
    <text evidence="3">Belongs to the cytochrome c oxidase subunit 5A family.</text>
</comment>
<dbReference type="GO" id="GO:0045277">
    <property type="term" value="C:respiratory chain complex IV"/>
    <property type="evidence" value="ECO:0007669"/>
    <property type="project" value="InterPro"/>
</dbReference>
<evidence type="ECO:0000256" key="6">
    <source>
        <dbReference type="ARBA" id="ARBA00022617"/>
    </source>
</evidence>
<dbReference type="InterPro" id="IPR018616">
    <property type="entry name" value="GUCD1"/>
</dbReference>
<dbReference type="AlphaFoldDB" id="A0AAV8YQN1"/>
<organism evidence="15 16">
    <name type="scientific">Aromia moschata</name>
    <dbReference type="NCBI Taxonomy" id="1265417"/>
    <lineage>
        <taxon>Eukaryota</taxon>
        <taxon>Metazoa</taxon>
        <taxon>Ecdysozoa</taxon>
        <taxon>Arthropoda</taxon>
        <taxon>Hexapoda</taxon>
        <taxon>Insecta</taxon>
        <taxon>Pterygota</taxon>
        <taxon>Neoptera</taxon>
        <taxon>Endopterygota</taxon>
        <taxon>Coleoptera</taxon>
        <taxon>Polyphaga</taxon>
        <taxon>Cucujiformia</taxon>
        <taxon>Chrysomeloidea</taxon>
        <taxon>Cerambycidae</taxon>
        <taxon>Cerambycinae</taxon>
        <taxon>Callichromatini</taxon>
        <taxon>Aromia</taxon>
    </lineage>
</organism>
<dbReference type="InterPro" id="IPR036545">
    <property type="entry name" value="Cyt_c_oxidase_su5A/6_sf"/>
</dbReference>
<dbReference type="Gene3D" id="1.25.40.40">
    <property type="entry name" value="Cytochrome c oxidase, subunit Va/VI"/>
    <property type="match status" value="1"/>
</dbReference>
<keyword evidence="8" id="KW-0999">Mitochondrion inner membrane</keyword>
<evidence type="ECO:0000256" key="2">
    <source>
        <dbReference type="ARBA" id="ARBA00004673"/>
    </source>
</evidence>
<dbReference type="GO" id="GO:0046872">
    <property type="term" value="F:metal ion binding"/>
    <property type="evidence" value="ECO:0007669"/>
    <property type="project" value="UniProtKB-KW"/>
</dbReference>
<keyword evidence="16" id="KW-1185">Reference proteome</keyword>
<keyword evidence="13" id="KW-0472">Membrane</keyword>
<keyword evidence="11" id="KW-0408">Iron</keyword>